<feature type="compositionally biased region" description="Basic and acidic residues" evidence="1">
    <location>
        <begin position="733"/>
        <end position="742"/>
    </location>
</feature>
<feature type="compositionally biased region" description="Acidic residues" evidence="1">
    <location>
        <begin position="1"/>
        <end position="17"/>
    </location>
</feature>
<feature type="compositionally biased region" description="Basic and acidic residues" evidence="1">
    <location>
        <begin position="344"/>
        <end position="357"/>
    </location>
</feature>
<dbReference type="EMBL" id="SEOQ01000859">
    <property type="protein sequence ID" value="TFY56080.1"/>
    <property type="molecule type" value="Genomic_DNA"/>
</dbReference>
<dbReference type="STRING" id="205917.A0A4Y9Y159"/>
<accession>A0A4Y9Y159</accession>
<proteinExistence type="predicted"/>
<dbReference type="OrthoDB" id="548295at2759"/>
<sequence>MEEEPEVLDWGQEDDDNFNPNGGDRSHRGSYYDYKRGGGEGDDTEDAVSLGGDEDDIPDFIASPARANQPGSVAAEAAFDRREVMMASRDQSRRRDSEAETNATRRRDQTPHMQSPPPHSSPMAGRTMAPLMHALPPKPVTSDSAFLPLPSTTAASPMSMARRDKERRANGNGSRYAEQSDPLASDRETRSSRGQDNDIFNHSHKSSHEPWSRSTASGGASPVRGRARSRSDIAEPRLSSRRDGDDDTLTRAFERRVPFEPGAHEATRDFSSNKHTSHQDRHYRPDEAGTVGRRQDKVPTGPSRGQGSWVSPERELEQPRISRSNTHRAPSEDTRRPGRSSSLPRDDDSRRFIESDSYRAGPTYRPSDTSTDQVHNGYHREPRRPATNYDRPRRHDYEAPPPRSVTPQDLFVPNQNTGRSSTLRRRSPSPRPSSQYAPSGVDRHYPQMRSDTYRISDAHASRQQTSRSRATSPPHKAWSGSQRDRDRDGYVPAEAIPQRRGRDPDQGIEPDSDAKRRRLDRRSGDSAPSRRAPADLEDHRDRDSSASPLTSSDQSRSRKRIPLPSQTDRYKEMAVVPSQPPPSAPPTAPRSPVNSRVPLPPQPPLSAPSGPRYGPTRNQPPVDYPPRRPQDNAPPPTRTRDRDGRGQSYVDEHRPRDEPMDVDLPHTPRGPAYDDSSRRPATYDRPPRVEVPVRDPPPRAPRAMGSRPPQVSTPSTSPTSPTFPQRPPQPEYPRPRQRDRSPAHLRRGGTGMMARVPRVSLSLLHRDLGRGSSRRRQLNPRGGGLCLRNRWIGTGIWIGKSQVIRQNPRDAPRDISSRGGERLPTGPASRGPSASAPMNGNGPPPPRGGAFPSSREGRPPVDLPPEESMTAGPSMPPRDLPSRARIPAHGPPPPVPPPHRGAPPNAQRRGPPDIEEPPHVPPGYHEKRGPRYPDSRGPAPRQEPRQGQSMQRTSRFGPPPQMDAPPTDEPPRIWIPREEAMNAQLQAENGRRAPSPPPPPPSARPPHGGGGGWHKQPYEPRDKPPFESRDKPPHEPRERPPYEPRDKPPYEPREKAPHKFRDKLPYESREKPPYEPRDKLPYESRGRPPYEPRDKHQPYEQSRKPPFEADDNHRRSADSPPSQPGQSRRSSRFGPPLDDSIIQQRFMRNSEQLPGKGPSPRRRSSSLSERHTQAASPSQNYISPAFRDYRGQSDLAPPVMPERYAGGPRVDPQGWDFLRESYGMLPPPNAPQAGPSYKDNHPDARAGPSTAASAAPPSAGRAESLSLPALGMGPPETPARSSKPVKIRRPAPGMDVAQEPEYQKKMGTPSLLDRMSGLDGGGPGRRDRAGVGYRWRWRGRGRGREWGVAGGEEGEEEDGEGEEDETLSGLKRRFVSNQSKRSNTNAIATWLRAVGAPRAAAVLLHTLYMLHTLAFVRPPNIFTDLGLPLGAPISQLRHRAFSSVDGEVTPSFDELLTRLASFDIRTALVRFGQPAVQACTYCRAQSDFALHALPRTVLAYVRTAAFIALLAPSGTRRRRWGIAALVVAALSETFWALSVPVLIAMPGQPDSPMVRLHSVPSFAHSHIRTIELTCAVAGIVARRALAPPPGLPP</sequence>
<feature type="compositionally biased region" description="Polar residues" evidence="1">
    <location>
        <begin position="1173"/>
        <end position="1182"/>
    </location>
</feature>
<comment type="caution">
    <text evidence="2">The sequence shown here is derived from an EMBL/GenBank/DDBJ whole genome shotgun (WGS) entry which is preliminary data.</text>
</comment>
<feature type="compositionally biased region" description="Basic and acidic residues" evidence="1">
    <location>
        <begin position="1016"/>
        <end position="1117"/>
    </location>
</feature>
<feature type="region of interest" description="Disordered" evidence="1">
    <location>
        <begin position="1344"/>
        <end position="1372"/>
    </location>
</feature>
<keyword evidence="3" id="KW-1185">Reference proteome</keyword>
<dbReference type="PANTHER" id="PTHR39470:SF1">
    <property type="entry name" value="CHORISMATE SYNTHASE PROTEIN"/>
    <property type="match status" value="1"/>
</dbReference>
<feature type="compositionally biased region" description="Basic and acidic residues" evidence="1">
    <location>
        <begin position="184"/>
        <end position="211"/>
    </location>
</feature>
<feature type="compositionally biased region" description="Polar residues" evidence="1">
    <location>
        <begin position="1141"/>
        <end position="1152"/>
    </location>
</feature>
<feature type="compositionally biased region" description="Basic and acidic residues" evidence="1">
    <location>
        <begin position="378"/>
        <end position="398"/>
    </location>
</feature>
<feature type="compositionally biased region" description="Low complexity" evidence="1">
    <location>
        <begin position="461"/>
        <end position="472"/>
    </location>
</feature>
<feature type="compositionally biased region" description="Basic and acidic residues" evidence="1">
    <location>
        <begin position="910"/>
        <end position="934"/>
    </location>
</feature>
<feature type="compositionally biased region" description="Pro residues" evidence="1">
    <location>
        <begin position="994"/>
        <end position="1004"/>
    </location>
</feature>
<feature type="compositionally biased region" description="Acidic residues" evidence="1">
    <location>
        <begin position="40"/>
        <end position="58"/>
    </location>
</feature>
<feature type="compositionally biased region" description="Low complexity" evidence="1">
    <location>
        <begin position="1124"/>
        <end position="1136"/>
    </location>
</feature>
<reference evidence="2 3" key="1">
    <citation type="submission" date="2019-02" db="EMBL/GenBank/DDBJ databases">
        <title>Genome sequencing of the rare red list fungi Dentipellis fragilis.</title>
        <authorList>
            <person name="Buettner E."/>
            <person name="Kellner H."/>
        </authorList>
    </citation>
    <scope>NUCLEOTIDE SEQUENCE [LARGE SCALE GENOMIC DNA]</scope>
    <source>
        <strain evidence="2 3">DSM 105465</strain>
    </source>
</reference>
<evidence type="ECO:0000313" key="2">
    <source>
        <dbReference type="EMBL" id="TFY56080.1"/>
    </source>
</evidence>
<evidence type="ECO:0000313" key="3">
    <source>
        <dbReference type="Proteomes" id="UP000298327"/>
    </source>
</evidence>
<feature type="compositionally biased region" description="Polar residues" evidence="1">
    <location>
        <begin position="545"/>
        <end position="554"/>
    </location>
</feature>
<feature type="compositionally biased region" description="Low complexity" evidence="1">
    <location>
        <begin position="1245"/>
        <end position="1262"/>
    </location>
</feature>
<organism evidence="2 3">
    <name type="scientific">Dentipellis fragilis</name>
    <dbReference type="NCBI Taxonomy" id="205917"/>
    <lineage>
        <taxon>Eukaryota</taxon>
        <taxon>Fungi</taxon>
        <taxon>Dikarya</taxon>
        <taxon>Basidiomycota</taxon>
        <taxon>Agaricomycotina</taxon>
        <taxon>Agaricomycetes</taxon>
        <taxon>Russulales</taxon>
        <taxon>Hericiaceae</taxon>
        <taxon>Dentipellis</taxon>
    </lineage>
</organism>
<gene>
    <name evidence="2" type="ORF">EVG20_g9073</name>
</gene>
<dbReference type="PANTHER" id="PTHR39470">
    <property type="entry name" value="CHROMOSOME 10, WHOLE GENOME SHOTGUN SEQUENCE"/>
    <property type="match status" value="1"/>
</dbReference>
<feature type="compositionally biased region" description="Low complexity" evidence="1">
    <location>
        <begin position="701"/>
        <end position="723"/>
    </location>
</feature>
<feature type="compositionally biased region" description="Basic and acidic residues" evidence="1">
    <location>
        <begin position="675"/>
        <end position="697"/>
    </location>
</feature>
<feature type="compositionally biased region" description="Pro residues" evidence="1">
    <location>
        <begin position="889"/>
        <end position="901"/>
    </location>
</feature>
<protein>
    <submittedName>
        <fullName evidence="2">Uncharacterized protein</fullName>
    </submittedName>
</protein>
<feature type="compositionally biased region" description="Basic and acidic residues" evidence="1">
    <location>
        <begin position="638"/>
        <end position="666"/>
    </location>
</feature>
<feature type="compositionally biased region" description="Acidic residues" evidence="1">
    <location>
        <begin position="1352"/>
        <end position="1366"/>
    </location>
</feature>
<feature type="region of interest" description="Disordered" evidence="1">
    <location>
        <begin position="803"/>
        <end position="1300"/>
    </location>
</feature>
<evidence type="ECO:0000256" key="1">
    <source>
        <dbReference type="SAM" id="MobiDB-lite"/>
    </source>
</evidence>
<feature type="compositionally biased region" description="Pro residues" evidence="1">
    <location>
        <begin position="578"/>
        <end position="589"/>
    </location>
</feature>
<name>A0A4Y9Y159_9AGAM</name>
<feature type="compositionally biased region" description="Basic and acidic residues" evidence="1">
    <location>
        <begin position="807"/>
        <end position="821"/>
    </location>
</feature>
<feature type="compositionally biased region" description="Basic and acidic residues" evidence="1">
    <location>
        <begin position="229"/>
        <end position="297"/>
    </location>
</feature>
<feature type="compositionally biased region" description="Basic and acidic residues" evidence="1">
    <location>
        <begin position="441"/>
        <end position="460"/>
    </location>
</feature>
<feature type="compositionally biased region" description="Basic and acidic residues" evidence="1">
    <location>
        <begin position="532"/>
        <end position="544"/>
    </location>
</feature>
<feature type="region of interest" description="Disordered" evidence="1">
    <location>
        <begin position="1"/>
        <end position="757"/>
    </location>
</feature>
<dbReference type="Proteomes" id="UP000298327">
    <property type="component" value="Unassembled WGS sequence"/>
</dbReference>
<feature type="compositionally biased region" description="Basic and acidic residues" evidence="1">
    <location>
        <begin position="78"/>
        <end position="110"/>
    </location>
</feature>
<feature type="compositionally biased region" description="Polar residues" evidence="1">
    <location>
        <begin position="945"/>
        <end position="954"/>
    </location>
</feature>
<feature type="non-terminal residue" evidence="2">
    <location>
        <position position="1593"/>
    </location>
</feature>
<feature type="compositionally biased region" description="Basic and acidic residues" evidence="1">
    <location>
        <begin position="969"/>
        <end position="980"/>
    </location>
</feature>